<evidence type="ECO:0000256" key="4">
    <source>
        <dbReference type="SAM" id="MobiDB-lite"/>
    </source>
</evidence>
<dbReference type="InterPro" id="IPR001258">
    <property type="entry name" value="NHL_repeat"/>
</dbReference>
<name>A0A210QM34_MIZYE</name>
<dbReference type="OrthoDB" id="6145340at2759"/>
<keyword evidence="2" id="KW-0479">Metal-binding</keyword>
<dbReference type="InterPro" id="IPR047153">
    <property type="entry name" value="TRIM45/56/19-like"/>
</dbReference>
<keyword evidence="2" id="KW-0863">Zinc-finger</keyword>
<organism evidence="6 7">
    <name type="scientific">Mizuhopecten yessoensis</name>
    <name type="common">Japanese scallop</name>
    <name type="synonym">Patinopecten yessoensis</name>
    <dbReference type="NCBI Taxonomy" id="6573"/>
    <lineage>
        <taxon>Eukaryota</taxon>
        <taxon>Metazoa</taxon>
        <taxon>Spiralia</taxon>
        <taxon>Lophotrochozoa</taxon>
        <taxon>Mollusca</taxon>
        <taxon>Bivalvia</taxon>
        <taxon>Autobranchia</taxon>
        <taxon>Pteriomorphia</taxon>
        <taxon>Pectinida</taxon>
        <taxon>Pectinoidea</taxon>
        <taxon>Pectinidae</taxon>
        <taxon>Mizuhopecten</taxon>
    </lineage>
</organism>
<dbReference type="EMBL" id="NEDP02002941">
    <property type="protein sequence ID" value="OWF49795.1"/>
    <property type="molecule type" value="Genomic_DNA"/>
</dbReference>
<feature type="compositionally biased region" description="Basic and acidic residues" evidence="4">
    <location>
        <begin position="222"/>
        <end position="239"/>
    </location>
</feature>
<comment type="caution">
    <text evidence="6">The sequence shown here is derived from an EMBL/GenBank/DDBJ whole genome shotgun (WGS) entry which is preliminary data.</text>
</comment>
<reference evidence="6 7" key="1">
    <citation type="journal article" date="2017" name="Nat. Ecol. Evol.">
        <title>Scallop genome provides insights into evolution of bilaterian karyotype and development.</title>
        <authorList>
            <person name="Wang S."/>
            <person name="Zhang J."/>
            <person name="Jiao W."/>
            <person name="Li J."/>
            <person name="Xun X."/>
            <person name="Sun Y."/>
            <person name="Guo X."/>
            <person name="Huan P."/>
            <person name="Dong B."/>
            <person name="Zhang L."/>
            <person name="Hu X."/>
            <person name="Sun X."/>
            <person name="Wang J."/>
            <person name="Zhao C."/>
            <person name="Wang Y."/>
            <person name="Wang D."/>
            <person name="Huang X."/>
            <person name="Wang R."/>
            <person name="Lv J."/>
            <person name="Li Y."/>
            <person name="Zhang Z."/>
            <person name="Liu B."/>
            <person name="Lu W."/>
            <person name="Hui Y."/>
            <person name="Liang J."/>
            <person name="Zhou Z."/>
            <person name="Hou R."/>
            <person name="Li X."/>
            <person name="Liu Y."/>
            <person name="Li H."/>
            <person name="Ning X."/>
            <person name="Lin Y."/>
            <person name="Zhao L."/>
            <person name="Xing Q."/>
            <person name="Dou J."/>
            <person name="Li Y."/>
            <person name="Mao J."/>
            <person name="Guo H."/>
            <person name="Dou H."/>
            <person name="Li T."/>
            <person name="Mu C."/>
            <person name="Jiang W."/>
            <person name="Fu Q."/>
            <person name="Fu X."/>
            <person name="Miao Y."/>
            <person name="Liu J."/>
            <person name="Yu Q."/>
            <person name="Li R."/>
            <person name="Liao H."/>
            <person name="Li X."/>
            <person name="Kong Y."/>
            <person name="Jiang Z."/>
            <person name="Chourrout D."/>
            <person name="Li R."/>
            <person name="Bao Z."/>
        </authorList>
    </citation>
    <scope>NUCLEOTIDE SEQUENCE [LARGE SCALE GENOMIC DNA]</scope>
    <source>
        <strain evidence="6 7">PY_sf001</strain>
    </source>
</reference>
<dbReference type="InterPro" id="IPR011042">
    <property type="entry name" value="6-blade_b-propeller_TolB-like"/>
</dbReference>
<dbReference type="Proteomes" id="UP000242188">
    <property type="component" value="Unassembled WGS sequence"/>
</dbReference>
<dbReference type="AlphaFoldDB" id="A0A210QM34"/>
<evidence type="ECO:0000256" key="3">
    <source>
        <dbReference type="PROSITE-ProRule" id="PRU00504"/>
    </source>
</evidence>
<dbReference type="Gene3D" id="3.30.160.60">
    <property type="entry name" value="Classic Zinc Finger"/>
    <property type="match status" value="1"/>
</dbReference>
<evidence type="ECO:0000256" key="1">
    <source>
        <dbReference type="ARBA" id="ARBA00022737"/>
    </source>
</evidence>
<sequence>MEDRCKEHDDELFRFFCTDCKRLICDVCIDEEHSKHAFCSIRRVAESKRDDLLTQLGSDRQTHIDRLHQYSEKIQQTKDNFSSQTEGLVENIDAKAEYLMDRIHKVRDKVVSLVLHYQQQCEEPFTDAQRKIDECLSLINHYSEMLTDIEEKTDREIVIMQTRLDTKLTSVPDPDEIPSGPLMTFVENNNESLSDRNIESLFGSFTLNSLRNEENYWLTMTEKKDAETNTDPVDIRPTDNEENGVGAEEDQEESSNGKNETEDYTTVPIMDEYQDISLDFELAGQGSINKILPCFNSKSAYILTSKSMKFVNALTGDLDMTPGKMHKREAHQTLMSNVADVSMTKDGHVVFIEEKRACVKRLTSSDTVVVLAEFPKDSKVHCINVSNDNHIIVCHSKVQEGRQRTCITQLDEHGVQLKSVVLGMSYRFPYRFCKNTNGDMPFLDLEGPGISKGCVRIVNSDLKHVATYAGAIGPIPSDTFEPRGICCDVDSHIIVTDCRNHAVHLLNSMGKYMRLILTHKDGIRHPVSVNLDRNGLLWIGCLYGKVYVRKYKDLFL</sequence>
<gene>
    <name evidence="6" type="ORF">KP79_PYT05709</name>
</gene>
<feature type="repeat" description="NHL" evidence="3">
    <location>
        <begin position="482"/>
        <end position="509"/>
    </location>
</feature>
<protein>
    <recommendedName>
        <fullName evidence="5">B box-type domain-containing protein</fullName>
    </recommendedName>
</protein>
<dbReference type="PANTHER" id="PTHR25462:SF296">
    <property type="entry name" value="MEIOTIC P26, ISOFORM F"/>
    <property type="match status" value="1"/>
</dbReference>
<proteinExistence type="predicted"/>
<keyword evidence="2" id="KW-0862">Zinc</keyword>
<keyword evidence="7" id="KW-1185">Reference proteome</keyword>
<dbReference type="PROSITE" id="PS50119">
    <property type="entry name" value="ZF_BBOX"/>
    <property type="match status" value="1"/>
</dbReference>
<feature type="region of interest" description="Disordered" evidence="4">
    <location>
        <begin position="222"/>
        <end position="262"/>
    </location>
</feature>
<dbReference type="GO" id="GO:0008270">
    <property type="term" value="F:zinc ion binding"/>
    <property type="evidence" value="ECO:0007669"/>
    <property type="project" value="UniProtKB-KW"/>
</dbReference>
<dbReference type="Gene3D" id="2.120.10.30">
    <property type="entry name" value="TolB, C-terminal domain"/>
    <property type="match status" value="1"/>
</dbReference>
<dbReference type="CDD" id="cd19756">
    <property type="entry name" value="Bbox2"/>
    <property type="match status" value="1"/>
</dbReference>
<keyword evidence="1" id="KW-0677">Repeat</keyword>
<dbReference type="SUPFAM" id="SSF57845">
    <property type="entry name" value="B-box zinc-binding domain"/>
    <property type="match status" value="1"/>
</dbReference>
<evidence type="ECO:0000256" key="2">
    <source>
        <dbReference type="PROSITE-ProRule" id="PRU00024"/>
    </source>
</evidence>
<dbReference type="SMART" id="SM00336">
    <property type="entry name" value="BBOX"/>
    <property type="match status" value="1"/>
</dbReference>
<dbReference type="PROSITE" id="PS51125">
    <property type="entry name" value="NHL"/>
    <property type="match status" value="1"/>
</dbReference>
<dbReference type="InterPro" id="IPR000315">
    <property type="entry name" value="Znf_B-box"/>
</dbReference>
<dbReference type="Pfam" id="PF00643">
    <property type="entry name" value="zf-B_box"/>
    <property type="match status" value="1"/>
</dbReference>
<evidence type="ECO:0000313" key="7">
    <source>
        <dbReference type="Proteomes" id="UP000242188"/>
    </source>
</evidence>
<accession>A0A210QM34</accession>
<feature type="domain" description="B box-type" evidence="5">
    <location>
        <begin position="1"/>
        <end position="41"/>
    </location>
</feature>
<evidence type="ECO:0000313" key="6">
    <source>
        <dbReference type="EMBL" id="OWF49795.1"/>
    </source>
</evidence>
<dbReference type="SUPFAM" id="SSF63829">
    <property type="entry name" value="Calcium-dependent phosphotriesterase"/>
    <property type="match status" value="1"/>
</dbReference>
<evidence type="ECO:0000259" key="5">
    <source>
        <dbReference type="PROSITE" id="PS50119"/>
    </source>
</evidence>
<dbReference type="PANTHER" id="PTHR25462">
    <property type="entry name" value="BONUS, ISOFORM C-RELATED"/>
    <property type="match status" value="1"/>
</dbReference>